<dbReference type="Pfam" id="PF08381">
    <property type="entry name" value="BRX"/>
    <property type="match status" value="2"/>
</dbReference>
<accession>A0A7N0V693</accession>
<comment type="subcellular location">
    <subcellularLocation>
        <location evidence="1">Nucleus</location>
    </subcellularLocation>
</comment>
<dbReference type="EnsemblPlants" id="Kaladp0172s0018.1.v1.1">
    <property type="protein sequence ID" value="Kaladp0172s0018.1.v1.1"/>
    <property type="gene ID" value="Kaladp0172s0018.v1.1"/>
</dbReference>
<feature type="region of interest" description="Disordered" evidence="4">
    <location>
        <begin position="200"/>
        <end position="225"/>
    </location>
</feature>
<reference evidence="6" key="1">
    <citation type="submission" date="2021-01" db="UniProtKB">
        <authorList>
            <consortium name="EnsemblPlants"/>
        </authorList>
    </citation>
    <scope>IDENTIFICATION</scope>
</reference>
<keyword evidence="3" id="KW-0539">Nucleus</keyword>
<evidence type="ECO:0000256" key="2">
    <source>
        <dbReference type="ARBA" id="ARBA00009057"/>
    </source>
</evidence>
<evidence type="ECO:0000313" key="7">
    <source>
        <dbReference type="Proteomes" id="UP000594263"/>
    </source>
</evidence>
<evidence type="ECO:0000259" key="5">
    <source>
        <dbReference type="PROSITE" id="PS51514"/>
    </source>
</evidence>
<dbReference type="AlphaFoldDB" id="A0A7N0V693"/>
<feature type="domain" description="BRX" evidence="5">
    <location>
        <begin position="134"/>
        <end position="189"/>
    </location>
</feature>
<feature type="domain" description="BRX" evidence="5">
    <location>
        <begin position="274"/>
        <end position="329"/>
    </location>
</feature>
<dbReference type="Gramene" id="Kaladp0172s0018.1.v1.1">
    <property type="protein sequence ID" value="Kaladp0172s0018.1.v1.1"/>
    <property type="gene ID" value="Kaladp0172s0018.v1.1"/>
</dbReference>
<dbReference type="PROSITE" id="PS51514">
    <property type="entry name" value="BRX"/>
    <property type="match status" value="2"/>
</dbReference>
<dbReference type="InterPro" id="IPR013591">
    <property type="entry name" value="Brevis_radix_dom"/>
</dbReference>
<proteinExistence type="inferred from homology"/>
<dbReference type="Pfam" id="PF13713">
    <property type="entry name" value="BRX_N"/>
    <property type="match status" value="1"/>
</dbReference>
<comment type="similarity">
    <text evidence="2">Belongs to the BRX family.</text>
</comment>
<evidence type="ECO:0000256" key="4">
    <source>
        <dbReference type="SAM" id="MobiDB-lite"/>
    </source>
</evidence>
<dbReference type="OMA" id="ARESPMV"/>
<dbReference type="PANTHER" id="PTHR46058">
    <property type="entry name" value="PROTEIN BREVIS RADIX-LIKE 1"/>
    <property type="match status" value="1"/>
</dbReference>
<dbReference type="Proteomes" id="UP000594263">
    <property type="component" value="Unplaced"/>
</dbReference>
<sequence length="329" mass="36818">MLTCISCSKQVAEGDDDEVARGATTPRSKEAVKSFATQIKEMAQKLKPCTGSTAAGYKKGSRPFPEFDTISEGIPYHYTRPGPASSSSTPAWDFGDSVLRGAPCSSQAPGGQVSGGRPSVTAEDMLVKGEDGLKEWMAQVEPGVHITFASLPNGGNDLRRIRFSREMFDKWQAQRWWGENYDRILELYNVQRFNRQALQTPLRSEDGRDSSYSRLGSVRESPMMTPREYSKPYGYQQHQGGSSAYGAAAAMEASRTTTSSRDEASVSVCSEVESEWVEQDEPGVYITIRQLVDGTRELRRVRFSRERFGEGNAKQWWEENRERIQAEYL</sequence>
<evidence type="ECO:0000313" key="6">
    <source>
        <dbReference type="EnsemblPlants" id="Kaladp0172s0018.1.v1.1"/>
    </source>
</evidence>
<protein>
    <recommendedName>
        <fullName evidence="5">BRX domain-containing protein</fullName>
    </recommendedName>
</protein>
<organism evidence="6 7">
    <name type="scientific">Kalanchoe fedtschenkoi</name>
    <name type="common">Lavender scallops</name>
    <name type="synonym">South American air plant</name>
    <dbReference type="NCBI Taxonomy" id="63787"/>
    <lineage>
        <taxon>Eukaryota</taxon>
        <taxon>Viridiplantae</taxon>
        <taxon>Streptophyta</taxon>
        <taxon>Embryophyta</taxon>
        <taxon>Tracheophyta</taxon>
        <taxon>Spermatophyta</taxon>
        <taxon>Magnoliopsida</taxon>
        <taxon>eudicotyledons</taxon>
        <taxon>Gunneridae</taxon>
        <taxon>Pentapetalae</taxon>
        <taxon>Saxifragales</taxon>
        <taxon>Crassulaceae</taxon>
        <taxon>Kalanchoe</taxon>
    </lineage>
</organism>
<dbReference type="InterPro" id="IPR027988">
    <property type="entry name" value="BRX_N"/>
</dbReference>
<keyword evidence="7" id="KW-1185">Reference proteome</keyword>
<dbReference type="PANTHER" id="PTHR46058:SF26">
    <property type="entry name" value="PROTEIN BREVIS RADIX-LIKE 1"/>
    <property type="match status" value="1"/>
</dbReference>
<dbReference type="GO" id="GO:0005634">
    <property type="term" value="C:nucleus"/>
    <property type="evidence" value="ECO:0007669"/>
    <property type="project" value="UniProtKB-SubCell"/>
</dbReference>
<evidence type="ECO:0000256" key="1">
    <source>
        <dbReference type="ARBA" id="ARBA00004123"/>
    </source>
</evidence>
<dbReference type="InterPro" id="IPR044532">
    <property type="entry name" value="BRX-like"/>
</dbReference>
<name>A0A7N0V693_KALFE</name>
<evidence type="ECO:0000256" key="3">
    <source>
        <dbReference type="ARBA" id="ARBA00023242"/>
    </source>
</evidence>